<accession>A0ABR1PX98</accession>
<dbReference type="InterPro" id="IPR036910">
    <property type="entry name" value="HMG_box_dom_sf"/>
</dbReference>
<dbReference type="InterPro" id="IPR050281">
    <property type="entry name" value="Flavin_monoamine_oxidase"/>
</dbReference>
<feature type="compositionally biased region" description="Polar residues" evidence="4">
    <location>
        <begin position="49"/>
        <end position="69"/>
    </location>
</feature>
<name>A0ABR1PX98_9PEZI</name>
<comment type="similarity">
    <text evidence="1">Belongs to the flavin monoamine oxidase family.</text>
</comment>
<dbReference type="RefSeq" id="XP_066694037.1">
    <property type="nucleotide sequence ID" value="XM_066849894.1"/>
</dbReference>
<feature type="domain" description="HMG box" evidence="5">
    <location>
        <begin position="981"/>
        <end position="1057"/>
    </location>
</feature>
<dbReference type="PROSITE" id="PS50118">
    <property type="entry name" value="HMG_BOX_2"/>
    <property type="match status" value="1"/>
</dbReference>
<evidence type="ECO:0000313" key="7">
    <source>
        <dbReference type="EMBL" id="KAK7941285.1"/>
    </source>
</evidence>
<dbReference type="InterPro" id="IPR036188">
    <property type="entry name" value="FAD/NAD-bd_sf"/>
</dbReference>
<proteinExistence type="inferred from homology"/>
<dbReference type="PANTHER" id="PTHR10742">
    <property type="entry name" value="FLAVIN MONOAMINE OXIDASE"/>
    <property type="match status" value="1"/>
</dbReference>
<protein>
    <submittedName>
        <fullName evidence="7">Flavin containing amine oxidoreductase</fullName>
    </submittedName>
</protein>
<feature type="region of interest" description="Disordered" evidence="4">
    <location>
        <begin position="1"/>
        <end position="23"/>
    </location>
</feature>
<dbReference type="InterPro" id="IPR009071">
    <property type="entry name" value="HMG_box_dom"/>
</dbReference>
<dbReference type="Gene3D" id="1.10.30.10">
    <property type="entry name" value="High mobility group box domain"/>
    <property type="match status" value="1"/>
</dbReference>
<feature type="compositionally biased region" description="Low complexity" evidence="4">
    <location>
        <begin position="150"/>
        <end position="159"/>
    </location>
</feature>
<keyword evidence="8" id="KW-1185">Reference proteome</keyword>
<dbReference type="Gene3D" id="1.10.10.10">
    <property type="entry name" value="Winged helix-like DNA-binding domain superfamily/Winged helix DNA-binding domain"/>
    <property type="match status" value="1"/>
</dbReference>
<dbReference type="EMBL" id="JAQQWE010000009">
    <property type="protein sequence ID" value="KAK7941285.1"/>
    <property type="molecule type" value="Genomic_DNA"/>
</dbReference>
<dbReference type="GeneID" id="92082956"/>
<feature type="region of interest" description="Disordered" evidence="4">
    <location>
        <begin position="1076"/>
        <end position="1128"/>
    </location>
</feature>
<dbReference type="CDD" id="cd00084">
    <property type="entry name" value="HMG-box_SF"/>
    <property type="match status" value="1"/>
</dbReference>
<feature type="compositionally biased region" description="Low complexity" evidence="4">
    <location>
        <begin position="166"/>
        <end position="181"/>
    </location>
</feature>
<feature type="compositionally biased region" description="Basic and acidic residues" evidence="4">
    <location>
        <begin position="70"/>
        <end position="82"/>
    </location>
</feature>
<dbReference type="PROSITE" id="PS50934">
    <property type="entry name" value="SWIRM"/>
    <property type="match status" value="1"/>
</dbReference>
<gene>
    <name evidence="7" type="ORF">PG986_013672</name>
</gene>
<dbReference type="InterPro" id="IPR009057">
    <property type="entry name" value="Homeodomain-like_sf"/>
</dbReference>
<feature type="DNA-binding region" description="HMG box" evidence="3">
    <location>
        <begin position="981"/>
        <end position="1057"/>
    </location>
</feature>
<dbReference type="Pfam" id="PF01593">
    <property type="entry name" value="Amino_oxidase"/>
    <property type="match status" value="2"/>
</dbReference>
<dbReference type="SMART" id="SM00398">
    <property type="entry name" value="HMG"/>
    <property type="match status" value="1"/>
</dbReference>
<feature type="region of interest" description="Disordered" evidence="4">
    <location>
        <begin position="35"/>
        <end position="109"/>
    </location>
</feature>
<feature type="region of interest" description="Disordered" evidence="4">
    <location>
        <begin position="129"/>
        <end position="197"/>
    </location>
</feature>
<dbReference type="InterPro" id="IPR002937">
    <property type="entry name" value="Amino_oxidase"/>
</dbReference>
<dbReference type="SUPFAM" id="SSF47095">
    <property type="entry name" value="HMG-box"/>
    <property type="match status" value="1"/>
</dbReference>
<dbReference type="Gene3D" id="3.90.660.10">
    <property type="match status" value="1"/>
</dbReference>
<dbReference type="Gene3D" id="3.50.50.60">
    <property type="entry name" value="FAD/NAD(P)-binding domain"/>
    <property type="match status" value="2"/>
</dbReference>
<evidence type="ECO:0000313" key="8">
    <source>
        <dbReference type="Proteomes" id="UP001391051"/>
    </source>
</evidence>
<keyword evidence="3" id="KW-0238">DNA-binding</keyword>
<organism evidence="7 8">
    <name type="scientific">Apiospora aurea</name>
    <dbReference type="NCBI Taxonomy" id="335848"/>
    <lineage>
        <taxon>Eukaryota</taxon>
        <taxon>Fungi</taxon>
        <taxon>Dikarya</taxon>
        <taxon>Ascomycota</taxon>
        <taxon>Pezizomycotina</taxon>
        <taxon>Sordariomycetes</taxon>
        <taxon>Xylariomycetidae</taxon>
        <taxon>Amphisphaeriales</taxon>
        <taxon>Apiosporaceae</taxon>
        <taxon>Apiospora</taxon>
    </lineage>
</organism>
<feature type="domain" description="SWIRM" evidence="6">
    <location>
        <begin position="223"/>
        <end position="318"/>
    </location>
</feature>
<keyword evidence="2" id="KW-0560">Oxidoreductase</keyword>
<sequence>MSSTRGTTLLEGEKSLGPQPAVDLDQLDLHLSVLASSKDGDHRHPDLASTPSSPSGLDTHTGPPTSKGTPRTESEIIVRIDGMDMDTDDMNSQASGSASHDETESRQGQDLAVDASLLGFRESLRKSTTSTASALSDNSELSSVPPSPPSSKATTPVTSEALPTDTAPTETVNTEVPTEAVDTGVPTKPMPTPTKAKPRQVFDVRPKVSIPTDVAPYDYAHQCIEAAERSRLNPYALHQDEYLMLRDHISHAQVTTYLNIRNGILRLWLNNPRIGVARDEAIGCAKDVRWFDVANVCYDWLLRRGYINYGCCEVPLSKTRPKKPPLNRKRKTIAVIGAGLSGLGCARHLDALAKQYARQFQELGEDPPIVIMLEGRSRLGGRVYSRAVDGSRSQRLFDFKGKRHSVEAGGMIITGFDRGNPLHVLVRGQMALPYYALKPETILYDANGKPVDSHRDLLVEKLYNDCLERVSDYKFKNEPTKLIEGNRGLMDEGKDGNSEGSKTIAQTEEATAALPQAPPVSQQSLGPRVDLVPVSTDRATGRTHVEPGTPAAHKAAFKAKEMGWALKEGVTVDRDLDLEAAAKDPTTTLGSLMDEAISQYREIVDLTPQDYRLINWHIANLEYSNAINYNQLSLGGWDIDAGNEWEGKHTMVVGGYQDVPWGLSMSPSPLNIVKKSAVKKITYDPEGKGRARVDCEQYSLEADYVVSTIPLGVLKHGNVEFDPPLPPWKTDVIGRLGFGILNKIILVYQEAFWDSNCDIFGVLRNPLSRHSLRQSEYTSQRGRFFQWFNVSNMSGVPVLLALMAGDAGFDTEHTKNDDLVAEATEVLRSICGPKVPKPTQAIVTRWGSDKFARGSYSSAGPGMKPDDYETMARPVGNLYFAGEHTIGTHPATVHGAYLSGLRAASEVADAMLGPIDIPVPLVIPKESTAAVAPQGVKRKASSDAAAPVSLRAAKQAKLDAHEDAAWAHIYSQIGDRPWLPQKVAGNAYLLYSKTQFEVARQRCALGRRPGKGKPSPNEVRVMTSKMWKEATAEQKKPFEEQAAEQKRLYATDLKEWEAKAKDWDARALEVRQAWEEAGNKLVTGDEANEDGASGGTGSDGLSGRSERKRNQKAGTSAKSSVADVEIAK</sequence>
<dbReference type="Proteomes" id="UP001391051">
    <property type="component" value="Unassembled WGS sequence"/>
</dbReference>
<evidence type="ECO:0000256" key="3">
    <source>
        <dbReference type="PROSITE-ProRule" id="PRU00267"/>
    </source>
</evidence>
<dbReference type="SUPFAM" id="SSF51905">
    <property type="entry name" value="FAD/NAD(P)-binding domain"/>
    <property type="match status" value="1"/>
</dbReference>
<dbReference type="InterPro" id="IPR007526">
    <property type="entry name" value="SWIRM"/>
</dbReference>
<evidence type="ECO:0000259" key="6">
    <source>
        <dbReference type="PROSITE" id="PS50934"/>
    </source>
</evidence>
<dbReference type="PANTHER" id="PTHR10742:SF386">
    <property type="entry name" value="LYSINE-SPECIFIC HISTONE DEMETHYLASE 1A"/>
    <property type="match status" value="1"/>
</dbReference>
<dbReference type="Pfam" id="PF04433">
    <property type="entry name" value="SWIRM"/>
    <property type="match status" value="1"/>
</dbReference>
<evidence type="ECO:0000256" key="4">
    <source>
        <dbReference type="SAM" id="MobiDB-lite"/>
    </source>
</evidence>
<dbReference type="Pfam" id="PF09011">
    <property type="entry name" value="HMG_box_2"/>
    <property type="match status" value="1"/>
</dbReference>
<dbReference type="InterPro" id="IPR036388">
    <property type="entry name" value="WH-like_DNA-bd_sf"/>
</dbReference>
<keyword evidence="3" id="KW-0539">Nucleus</keyword>
<dbReference type="SUPFAM" id="SSF54373">
    <property type="entry name" value="FAD-linked reductases, C-terminal domain"/>
    <property type="match status" value="1"/>
</dbReference>
<evidence type="ECO:0000256" key="1">
    <source>
        <dbReference type="ARBA" id="ARBA00005995"/>
    </source>
</evidence>
<evidence type="ECO:0000256" key="2">
    <source>
        <dbReference type="ARBA" id="ARBA00023002"/>
    </source>
</evidence>
<dbReference type="SUPFAM" id="SSF46689">
    <property type="entry name" value="Homeodomain-like"/>
    <property type="match status" value="1"/>
</dbReference>
<comment type="caution">
    <text evidence="7">The sequence shown here is derived from an EMBL/GenBank/DDBJ whole genome shotgun (WGS) entry which is preliminary data.</text>
</comment>
<evidence type="ECO:0000259" key="5">
    <source>
        <dbReference type="PROSITE" id="PS50118"/>
    </source>
</evidence>
<reference evidence="7 8" key="1">
    <citation type="submission" date="2023-01" db="EMBL/GenBank/DDBJ databases">
        <title>Analysis of 21 Apiospora genomes using comparative genomics revels a genus with tremendous synthesis potential of carbohydrate active enzymes and secondary metabolites.</title>
        <authorList>
            <person name="Sorensen T."/>
        </authorList>
    </citation>
    <scope>NUCLEOTIDE SEQUENCE [LARGE SCALE GENOMIC DNA]</scope>
    <source>
        <strain evidence="7 8">CBS 24483</strain>
    </source>
</reference>
<feature type="compositionally biased region" description="Polar residues" evidence="4">
    <location>
        <begin position="129"/>
        <end position="141"/>
    </location>
</feature>